<name>A0A9P7V286_9AGAR</name>
<feature type="compositionally biased region" description="Pro residues" evidence="1">
    <location>
        <begin position="218"/>
        <end position="244"/>
    </location>
</feature>
<evidence type="ECO:0000313" key="3">
    <source>
        <dbReference type="Proteomes" id="UP001049176"/>
    </source>
</evidence>
<dbReference type="Proteomes" id="UP001049176">
    <property type="component" value="Chromosome 1"/>
</dbReference>
<keyword evidence="3" id="KW-1185">Reference proteome</keyword>
<feature type="region of interest" description="Disordered" evidence="1">
    <location>
        <begin position="1"/>
        <end position="67"/>
    </location>
</feature>
<evidence type="ECO:0000313" key="2">
    <source>
        <dbReference type="EMBL" id="KAG7098887.1"/>
    </source>
</evidence>
<organism evidence="2 3">
    <name type="scientific">Marasmius oreades</name>
    <name type="common">fairy-ring Marasmius</name>
    <dbReference type="NCBI Taxonomy" id="181124"/>
    <lineage>
        <taxon>Eukaryota</taxon>
        <taxon>Fungi</taxon>
        <taxon>Dikarya</taxon>
        <taxon>Basidiomycota</taxon>
        <taxon>Agaricomycotina</taxon>
        <taxon>Agaricomycetes</taxon>
        <taxon>Agaricomycetidae</taxon>
        <taxon>Agaricales</taxon>
        <taxon>Marasmiineae</taxon>
        <taxon>Marasmiaceae</taxon>
        <taxon>Marasmius</taxon>
    </lineage>
</organism>
<proteinExistence type="predicted"/>
<dbReference type="KEGG" id="more:E1B28_000787"/>
<evidence type="ECO:0000256" key="1">
    <source>
        <dbReference type="SAM" id="MobiDB-lite"/>
    </source>
</evidence>
<dbReference type="GeneID" id="66069863"/>
<dbReference type="RefSeq" id="XP_043015357.1">
    <property type="nucleotide sequence ID" value="XM_043146654.1"/>
</dbReference>
<feature type="compositionally biased region" description="Basic and acidic residues" evidence="1">
    <location>
        <begin position="127"/>
        <end position="136"/>
    </location>
</feature>
<dbReference type="OrthoDB" id="3358973at2759"/>
<reference evidence="2" key="1">
    <citation type="journal article" date="2021" name="Genome Biol. Evol.">
        <title>The assembled and annotated genome of the fairy-ring fungus Marasmius oreades.</title>
        <authorList>
            <person name="Hiltunen M."/>
            <person name="Ament-Velasquez S.L."/>
            <person name="Johannesson H."/>
        </authorList>
    </citation>
    <scope>NUCLEOTIDE SEQUENCE</scope>
    <source>
        <strain evidence="2">03SP1</strain>
    </source>
</reference>
<gene>
    <name evidence="2" type="ORF">E1B28_000787</name>
</gene>
<sequence length="288" mass="31624">MVNTLDSGATYSPQDRDLADQHEDGDEEQLWRQSSQSKGKQREDSIPSDDEEHTITYPPGKDGASEIRRIEETLRRWEVAERLRRKAARDSYTGNRSSIVSQVAGSLWRGSGHFRRHSLGGNHAALHSRDSMDHLPMDSLAPSPAVSPRTSPPLGSGSINILDNPFIHPSESLSHLADSHQVTAVMIPTTPPENAPADGESTLSDCATLTASESFVKPPRPLGLPPPRTPPPIEAPPPPVPQPTLHPDHIQRSHRDSGQRWWHDWLCGCSEGPDRGGDYQAGRTNPNE</sequence>
<feature type="compositionally biased region" description="Basic and acidic residues" evidence="1">
    <location>
        <begin position="246"/>
        <end position="263"/>
    </location>
</feature>
<accession>A0A9P7V286</accession>
<feature type="compositionally biased region" description="Polar residues" evidence="1">
    <location>
        <begin position="1"/>
        <end position="13"/>
    </location>
</feature>
<protein>
    <submittedName>
        <fullName evidence="2">Uncharacterized protein</fullName>
    </submittedName>
</protein>
<feature type="region of interest" description="Disordered" evidence="1">
    <location>
        <begin position="124"/>
        <end position="154"/>
    </location>
</feature>
<feature type="region of interest" description="Disordered" evidence="1">
    <location>
        <begin position="213"/>
        <end position="288"/>
    </location>
</feature>
<dbReference type="EMBL" id="CM032181">
    <property type="protein sequence ID" value="KAG7098887.1"/>
    <property type="molecule type" value="Genomic_DNA"/>
</dbReference>
<comment type="caution">
    <text evidence="2">The sequence shown here is derived from an EMBL/GenBank/DDBJ whole genome shotgun (WGS) entry which is preliminary data.</text>
</comment>
<dbReference type="AlphaFoldDB" id="A0A9P7V286"/>